<sequence>MPSPAQRRKLHGRLGPRRAVAFGQIPRVCVDGGFQREFCLLFALIWFHKTFCLLDDLIFRV</sequence>
<dbReference type="EMBL" id="AK355567">
    <property type="protein sequence ID" value="BAJ86786.1"/>
    <property type="molecule type" value="mRNA"/>
</dbReference>
<organism evidence="1">
    <name type="scientific">Hordeum vulgare subsp. vulgare</name>
    <name type="common">Domesticated barley</name>
    <dbReference type="NCBI Taxonomy" id="112509"/>
    <lineage>
        <taxon>Eukaryota</taxon>
        <taxon>Viridiplantae</taxon>
        <taxon>Streptophyta</taxon>
        <taxon>Embryophyta</taxon>
        <taxon>Tracheophyta</taxon>
        <taxon>Spermatophyta</taxon>
        <taxon>Magnoliopsida</taxon>
        <taxon>Liliopsida</taxon>
        <taxon>Poales</taxon>
        <taxon>Poaceae</taxon>
        <taxon>BOP clade</taxon>
        <taxon>Pooideae</taxon>
        <taxon>Triticodae</taxon>
        <taxon>Triticeae</taxon>
        <taxon>Hordeinae</taxon>
        <taxon>Hordeum</taxon>
    </lineage>
</organism>
<reference evidence="1" key="1">
    <citation type="journal article" date="2011" name="Plant Physiol.">
        <title>Comprehensive sequence analysis of 24,783 barley full-length cDNAs derived from 12 clone libraries.</title>
        <authorList>
            <person name="Matsumoto T."/>
            <person name="Tanaka T."/>
            <person name="Sakai H."/>
            <person name="Amano N."/>
            <person name="Kanamori H."/>
            <person name="Kurita K."/>
            <person name="Kikuta A."/>
            <person name="Kamiya K."/>
            <person name="Yamamoto M."/>
            <person name="Ikawa H."/>
            <person name="Fujii N."/>
            <person name="Hori K."/>
            <person name="Itoh T."/>
            <person name="Sato K."/>
        </authorList>
    </citation>
    <scope>NUCLEOTIDE SEQUENCE</scope>
</reference>
<name>F2CVB5_HORVV</name>
<evidence type="ECO:0000313" key="1">
    <source>
        <dbReference type="EMBL" id="BAJ86786.1"/>
    </source>
</evidence>
<dbReference type="AlphaFoldDB" id="F2CVB5"/>
<protein>
    <submittedName>
        <fullName evidence="1">Predicted protein</fullName>
    </submittedName>
</protein>
<proteinExistence type="evidence at transcript level"/>
<accession>F2CVB5</accession>